<comment type="caution">
    <text evidence="1">The sequence shown here is derived from an EMBL/GenBank/DDBJ whole genome shotgun (WGS) entry which is preliminary data.</text>
</comment>
<dbReference type="EMBL" id="JJRY01000018">
    <property type="protein sequence ID" value="KEF37056.1"/>
    <property type="molecule type" value="Genomic_DNA"/>
</dbReference>
<proteinExistence type="predicted"/>
<dbReference type="InterPro" id="IPR020108">
    <property type="entry name" value="Spore_coat_CotD"/>
</dbReference>
<name>A0A072NHS4_SCHAZ</name>
<dbReference type="OrthoDB" id="2455195at2"/>
<evidence type="ECO:0000313" key="1">
    <source>
        <dbReference type="EMBL" id="KEF37056.1"/>
    </source>
</evidence>
<sequence length="149" mass="15518">MQCGPKVLCPIIHPTKCCDVHNLEVFQVPHIHPTHTTFHNHKLFEHVHTCPHTVSQVCDVAQQHFDCCSGPMGGVGVGPGFADGFTDGFAPGVAPGFAPGMAPGFAPGMAPGFAPGMVPGPGMGMAPGMAPGIAPEMMLAPRLNPFFRP</sequence>
<dbReference type="Pfam" id="PF11122">
    <property type="entry name" value="Spore-coat_CotD"/>
    <property type="match status" value="1"/>
</dbReference>
<keyword evidence="1" id="KW-0167">Capsid protein</keyword>
<evidence type="ECO:0000313" key="2">
    <source>
        <dbReference type="Proteomes" id="UP000027936"/>
    </source>
</evidence>
<accession>A0A072NHS4</accession>
<gene>
    <name evidence="1" type="ORF">M670_03647</name>
</gene>
<reference evidence="1 2" key="1">
    <citation type="submission" date="2014-04" db="EMBL/GenBank/DDBJ databases">
        <title>Draft genome sequence of Bacillus azotoformans MEV2011, a (co-) denitrifying strain unable to grow in the presence of oxygen.</title>
        <authorList>
            <person name="Nielsen M."/>
            <person name="Schreiber L."/>
            <person name="Finster K."/>
            <person name="Schramm A."/>
        </authorList>
    </citation>
    <scope>NUCLEOTIDE SEQUENCE [LARGE SCALE GENOMIC DNA]</scope>
    <source>
        <strain evidence="1 2">MEV2011</strain>
    </source>
</reference>
<dbReference type="Proteomes" id="UP000027936">
    <property type="component" value="Unassembled WGS sequence"/>
</dbReference>
<dbReference type="AlphaFoldDB" id="A0A072NHS4"/>
<keyword evidence="1" id="KW-0946">Virion</keyword>
<dbReference type="PATRIC" id="fig|1348973.3.peg.3524"/>
<organism evidence="1 2">
    <name type="scientific">Schinkia azotoformans MEV2011</name>
    <dbReference type="NCBI Taxonomy" id="1348973"/>
    <lineage>
        <taxon>Bacteria</taxon>
        <taxon>Bacillati</taxon>
        <taxon>Bacillota</taxon>
        <taxon>Bacilli</taxon>
        <taxon>Bacillales</taxon>
        <taxon>Bacillaceae</taxon>
        <taxon>Calidifontibacillus/Schinkia group</taxon>
        <taxon>Schinkia</taxon>
    </lineage>
</organism>
<protein>
    <submittedName>
        <fullName evidence="1">Inner spore coat protein D</fullName>
    </submittedName>
</protein>
<dbReference type="RefSeq" id="WP_081847309.1">
    <property type="nucleotide sequence ID" value="NZ_JJRY01000018.1"/>
</dbReference>